<proteinExistence type="predicted"/>
<dbReference type="Proteomes" id="UP000626092">
    <property type="component" value="Unassembled WGS sequence"/>
</dbReference>
<name>A0A834GPT6_RHOSS</name>
<evidence type="ECO:0000313" key="3">
    <source>
        <dbReference type="Proteomes" id="UP000626092"/>
    </source>
</evidence>
<dbReference type="AlphaFoldDB" id="A0A834GPT6"/>
<evidence type="ECO:0000313" key="2">
    <source>
        <dbReference type="EMBL" id="KAF7139824.1"/>
    </source>
</evidence>
<accession>A0A834GPT6</accession>
<sequence length="174" mass="19657">MIPTSALSEKEQPREVSEGFLHGEEAKKTTKNLKQRTLMLELTFRASFSITFRNTFSWILSIPFSDTFMGNQQSLPFKPKDHGVKVTLSKEYQYFSFEVFKGSRVIGECYQSSVKLQSGSSGCGGSLMSCRVSGECNNERCNNRKGWIQYCNKEENMYVIATLTRCDVGTALIP</sequence>
<protein>
    <submittedName>
        <fullName evidence="2">Uncharacterized protein</fullName>
    </submittedName>
</protein>
<gene>
    <name evidence="2" type="ORF">RHSIM_Rhsim06G0113500</name>
</gene>
<reference evidence="2" key="1">
    <citation type="submission" date="2019-11" db="EMBL/GenBank/DDBJ databases">
        <authorList>
            <person name="Liu Y."/>
            <person name="Hou J."/>
            <person name="Li T.-Q."/>
            <person name="Guan C.-H."/>
            <person name="Wu X."/>
            <person name="Wu H.-Z."/>
            <person name="Ling F."/>
            <person name="Zhang R."/>
            <person name="Shi X.-G."/>
            <person name="Ren J.-P."/>
            <person name="Chen E.-F."/>
            <person name="Sun J.-M."/>
        </authorList>
    </citation>
    <scope>NUCLEOTIDE SEQUENCE</scope>
    <source>
        <strain evidence="2">Adult_tree_wgs_1</strain>
        <tissue evidence="2">Leaves</tissue>
    </source>
</reference>
<feature type="compositionally biased region" description="Basic and acidic residues" evidence="1">
    <location>
        <begin position="8"/>
        <end position="22"/>
    </location>
</feature>
<evidence type="ECO:0000256" key="1">
    <source>
        <dbReference type="SAM" id="MobiDB-lite"/>
    </source>
</evidence>
<organism evidence="2 3">
    <name type="scientific">Rhododendron simsii</name>
    <name type="common">Sims's rhododendron</name>
    <dbReference type="NCBI Taxonomy" id="118357"/>
    <lineage>
        <taxon>Eukaryota</taxon>
        <taxon>Viridiplantae</taxon>
        <taxon>Streptophyta</taxon>
        <taxon>Embryophyta</taxon>
        <taxon>Tracheophyta</taxon>
        <taxon>Spermatophyta</taxon>
        <taxon>Magnoliopsida</taxon>
        <taxon>eudicotyledons</taxon>
        <taxon>Gunneridae</taxon>
        <taxon>Pentapetalae</taxon>
        <taxon>asterids</taxon>
        <taxon>Ericales</taxon>
        <taxon>Ericaceae</taxon>
        <taxon>Ericoideae</taxon>
        <taxon>Rhodoreae</taxon>
        <taxon>Rhododendron</taxon>
    </lineage>
</organism>
<dbReference type="EMBL" id="WJXA01000006">
    <property type="protein sequence ID" value="KAF7139824.1"/>
    <property type="molecule type" value="Genomic_DNA"/>
</dbReference>
<keyword evidence="3" id="KW-1185">Reference proteome</keyword>
<comment type="caution">
    <text evidence="2">The sequence shown here is derived from an EMBL/GenBank/DDBJ whole genome shotgun (WGS) entry which is preliminary data.</text>
</comment>
<feature type="region of interest" description="Disordered" evidence="1">
    <location>
        <begin position="1"/>
        <end position="22"/>
    </location>
</feature>